<name>A0A2M9R507_9FLAO</name>
<accession>A0A2M9R507</accession>
<evidence type="ECO:0000313" key="2">
    <source>
        <dbReference type="Proteomes" id="UP000231960"/>
    </source>
</evidence>
<gene>
    <name evidence="1" type="ORF">CDL10_04260</name>
</gene>
<evidence type="ECO:0008006" key="3">
    <source>
        <dbReference type="Google" id="ProtNLM"/>
    </source>
</evidence>
<evidence type="ECO:0000313" key="1">
    <source>
        <dbReference type="EMBL" id="PJR03823.1"/>
    </source>
</evidence>
<reference evidence="1 2" key="1">
    <citation type="submission" date="2017-06" db="EMBL/GenBank/DDBJ databases">
        <title>Description of Avrilella dinanensis gen. nov. sp. nov.</title>
        <authorList>
            <person name="Leyer C."/>
            <person name="Sassi M."/>
            <person name="Minet J."/>
            <person name="Kayal S."/>
            <person name="Cattoir V."/>
        </authorList>
    </citation>
    <scope>NUCLEOTIDE SEQUENCE [LARGE SCALE GENOMIC DNA]</scope>
    <source>
        <strain evidence="1 2">UR159</strain>
    </source>
</reference>
<sequence>MSTSLHHQLVIEVGKDFFAFGLKDLPTDKFTRFQSCDIDSLAPLDAQLDQIFSENNWLLATYRDILVIHNNDLNTFVPQILFDETLMGNYLQYTVKIYSTDFFDFDECHDMRNVYVPYVNFNNYLIDKLGTFSYRHISTVFLDYVLDNQTDIKDGVFVCINQKSLLICVVQNGKFKLYNRFSVQSKEDFAYYTLFVYEQLNLDRLEIPLLLMGDITNDDDYYQLISEFIQKPLVLPLQKEVDTVSDVVRSHFLTLQI</sequence>
<dbReference type="OrthoDB" id="658622at2"/>
<dbReference type="Gene3D" id="3.30.420.250">
    <property type="match status" value="1"/>
</dbReference>
<dbReference type="CDD" id="cd24013">
    <property type="entry name" value="ASKHA_ATPase_BT3980-like"/>
    <property type="match status" value="1"/>
</dbReference>
<proteinExistence type="predicted"/>
<dbReference type="RefSeq" id="WP_100677391.1">
    <property type="nucleotide sequence ID" value="NZ_NIPO01000001.1"/>
</dbReference>
<organism evidence="1 2">
    <name type="scientific">Avrilella dinanensis</name>
    <dbReference type="NCBI Taxonomy" id="2008672"/>
    <lineage>
        <taxon>Bacteria</taxon>
        <taxon>Pseudomonadati</taxon>
        <taxon>Bacteroidota</taxon>
        <taxon>Flavobacteriia</taxon>
        <taxon>Flavobacteriales</taxon>
        <taxon>Flavobacteriaceae</taxon>
        <taxon>Avrilella</taxon>
    </lineage>
</organism>
<dbReference type="InterPro" id="IPR024213">
    <property type="entry name" value="DUF3822"/>
</dbReference>
<dbReference type="Proteomes" id="UP000231960">
    <property type="component" value="Unassembled WGS sequence"/>
</dbReference>
<dbReference type="Pfam" id="PF12864">
    <property type="entry name" value="DUF3822"/>
    <property type="match status" value="1"/>
</dbReference>
<dbReference type="EMBL" id="NIPO01000001">
    <property type="protein sequence ID" value="PJR03823.1"/>
    <property type="molecule type" value="Genomic_DNA"/>
</dbReference>
<comment type="caution">
    <text evidence="1">The sequence shown here is derived from an EMBL/GenBank/DDBJ whole genome shotgun (WGS) entry which is preliminary data.</text>
</comment>
<protein>
    <recommendedName>
        <fullName evidence="3">DUF3822 domain-containing protein</fullName>
    </recommendedName>
</protein>
<keyword evidence="2" id="KW-1185">Reference proteome</keyword>
<dbReference type="Gene3D" id="3.30.420.260">
    <property type="match status" value="1"/>
</dbReference>
<dbReference type="AlphaFoldDB" id="A0A2M9R507"/>